<dbReference type="InterPro" id="IPR007863">
    <property type="entry name" value="Peptidase_M16_C"/>
</dbReference>
<dbReference type="InterPro" id="IPR050626">
    <property type="entry name" value="Peptidase_M16"/>
</dbReference>
<sequence>MIIYFKFAITFNYFNMKHLKFTIFLCAFIISMPSYSQGLSAFKLKNGLSVYIWEDSTKSDVYGLVGVRAGSINDPEQYTGLAHYLEHLLFKGTDKIGALNWVEEEPLYKKIVQKYDEMAETNDPAKKDAINKEINDLTVQAGKISVSSEFSNLIESIGGKGLNAGTSYDLTMYYNSFPAFQLNKWLEISSQRFIHPVFRTFQTELETVYEEYNRSKDNPGNAINSFILEKSFEGHPYSRPIIGLGEHLKNPRISKLIDFYNNWYAPENMVLIIVGNVNAKQISARIAATFGQLEKKTIPERKTYPDLNISGRKQSIAKVGHNPSVHLVYQGVKSGDPDEIPLEITMELLQNSGLTGTLDKLKIDGDIGGCSASLVSLREQGRCLITAIPLYDENQKLFESNKGTEKKIIKAIQKVANGDIEDWVINAVKANMCRDFDLRMENNSSKADILLNAFINEQDLGDALGYKDKVMAVTIDDIKKVAKKYLSENYLALYVEKGKPSKEGKIEKPKYKPVEAPVGQSSLYASQFKRLPIGQVEEKFMNFDDVQIKKINERSKLYYTKNTENNVFSLQIRYGAGTEVFPKLGYAASLMNNAGIMGSYDAQELKKEFSKLNATCDVQANDSYLNITLRGYDNTLVQACQLLSRQILMPKLDDKQLSQLKGSALGGRSVQKQNSQILTAALNEYLKYQNKSDYIKDLTDKEVYELQIAELTGDINRASNYEAEIYYVGNMDFDQVYDILSKNLPLVANEKESKSPIVKDFAAYTENTVYFLPNTDAEQSQIMFFMPGENYDKKDDVLRDAFNQYFSGGFNGLVLNEIREKRSMAYTAGAYVGSTGLKDKPTYFSGSIGTQNDKAIDALSVFMGLLNDMPKNPERLENIKSYLRQEALTTHPDFRYKARVYESYKKLGYVEDPAKENLSKIDALTFDDIYNFYLKNIKGHSIGIAIMGNPKNIKTDDLKKFGKVIRLSENKLFNDKDALF</sequence>
<dbReference type="InterPro" id="IPR011765">
    <property type="entry name" value="Pept_M16_N"/>
</dbReference>
<dbReference type="PROSITE" id="PS00143">
    <property type="entry name" value="INSULINASE"/>
    <property type="match status" value="1"/>
</dbReference>
<keyword evidence="12" id="KW-1185">Reference proteome</keyword>
<accession>A0A1M5G6Z4</accession>
<feature type="domain" description="Peptidase M16 N-terminal" evidence="9">
    <location>
        <begin position="148"/>
        <end position="243"/>
    </location>
</feature>
<keyword evidence="5" id="KW-0378">Hydrolase</keyword>
<dbReference type="PANTHER" id="PTHR43690">
    <property type="entry name" value="NARDILYSIN"/>
    <property type="match status" value="1"/>
</dbReference>
<feature type="domain" description="Peptidase M16 C-terminal" evidence="10">
    <location>
        <begin position="255"/>
        <end position="431"/>
    </location>
</feature>
<comment type="cofactor">
    <cofactor evidence="1">
        <name>Zn(2+)</name>
        <dbReference type="ChEBI" id="CHEBI:29105"/>
    </cofactor>
</comment>
<proteinExistence type="inferred from homology"/>
<feature type="domain" description="Peptidase M16 N-terminal" evidence="9">
    <location>
        <begin position="56"/>
        <end position="98"/>
    </location>
</feature>
<comment type="similarity">
    <text evidence="2 8">Belongs to the peptidase M16 family.</text>
</comment>
<evidence type="ECO:0000313" key="12">
    <source>
        <dbReference type="Proteomes" id="UP000184509"/>
    </source>
</evidence>
<dbReference type="InterPro" id="IPR011249">
    <property type="entry name" value="Metalloenz_LuxS/M16"/>
</dbReference>
<dbReference type="SUPFAM" id="SSF63411">
    <property type="entry name" value="LuxS/MPP-like metallohydrolase"/>
    <property type="match status" value="4"/>
</dbReference>
<keyword evidence="3" id="KW-0645">Protease</keyword>
<evidence type="ECO:0000256" key="3">
    <source>
        <dbReference type="ARBA" id="ARBA00022670"/>
    </source>
</evidence>
<evidence type="ECO:0000259" key="9">
    <source>
        <dbReference type="Pfam" id="PF00675"/>
    </source>
</evidence>
<feature type="domain" description="Peptidase M16 C-terminal" evidence="10">
    <location>
        <begin position="723"/>
        <end position="880"/>
    </location>
</feature>
<dbReference type="Pfam" id="PF05193">
    <property type="entry name" value="Peptidase_M16_C"/>
    <property type="match status" value="2"/>
</dbReference>
<dbReference type="AlphaFoldDB" id="A0A1M5G6Z4"/>
<evidence type="ECO:0000256" key="5">
    <source>
        <dbReference type="ARBA" id="ARBA00022801"/>
    </source>
</evidence>
<dbReference type="GO" id="GO:0006508">
    <property type="term" value="P:proteolysis"/>
    <property type="evidence" value="ECO:0007669"/>
    <property type="project" value="UniProtKB-KW"/>
</dbReference>
<dbReference type="Gene3D" id="3.30.830.10">
    <property type="entry name" value="Metalloenzyme, LuxS/M16 peptidase-like"/>
    <property type="match status" value="4"/>
</dbReference>
<organism evidence="11 12">
    <name type="scientific">Bacteroides luti</name>
    <dbReference type="NCBI Taxonomy" id="1297750"/>
    <lineage>
        <taxon>Bacteria</taxon>
        <taxon>Pseudomonadati</taxon>
        <taxon>Bacteroidota</taxon>
        <taxon>Bacteroidia</taxon>
        <taxon>Bacteroidales</taxon>
        <taxon>Bacteroidaceae</taxon>
        <taxon>Bacteroides</taxon>
    </lineage>
</organism>
<evidence type="ECO:0000256" key="8">
    <source>
        <dbReference type="RuleBase" id="RU004447"/>
    </source>
</evidence>
<dbReference type="Pfam" id="PF00675">
    <property type="entry name" value="Peptidase_M16"/>
    <property type="match status" value="2"/>
</dbReference>
<evidence type="ECO:0000256" key="7">
    <source>
        <dbReference type="ARBA" id="ARBA00023049"/>
    </source>
</evidence>
<evidence type="ECO:0000256" key="6">
    <source>
        <dbReference type="ARBA" id="ARBA00022833"/>
    </source>
</evidence>
<evidence type="ECO:0000256" key="1">
    <source>
        <dbReference type="ARBA" id="ARBA00001947"/>
    </source>
</evidence>
<gene>
    <name evidence="11" type="ORF">SAMN05444405_11952</name>
</gene>
<protein>
    <submittedName>
        <fullName evidence="11">Predicted Zn-dependent peptidase</fullName>
    </submittedName>
</protein>
<dbReference type="STRING" id="1297750.SAMN05444405_11952"/>
<dbReference type="InterPro" id="IPR001431">
    <property type="entry name" value="Pept_M16_Zn_BS"/>
</dbReference>
<evidence type="ECO:0000313" key="11">
    <source>
        <dbReference type="EMBL" id="SHF99503.1"/>
    </source>
</evidence>
<dbReference type="Proteomes" id="UP000184509">
    <property type="component" value="Unassembled WGS sequence"/>
</dbReference>
<keyword evidence="6" id="KW-0862">Zinc</keyword>
<keyword evidence="4" id="KW-0479">Metal-binding</keyword>
<evidence type="ECO:0000259" key="10">
    <source>
        <dbReference type="Pfam" id="PF05193"/>
    </source>
</evidence>
<evidence type="ECO:0000256" key="4">
    <source>
        <dbReference type="ARBA" id="ARBA00022723"/>
    </source>
</evidence>
<dbReference type="GO" id="GO:0004222">
    <property type="term" value="F:metalloendopeptidase activity"/>
    <property type="evidence" value="ECO:0007669"/>
    <property type="project" value="InterPro"/>
</dbReference>
<dbReference type="GO" id="GO:0046872">
    <property type="term" value="F:metal ion binding"/>
    <property type="evidence" value="ECO:0007669"/>
    <property type="project" value="UniProtKB-KW"/>
</dbReference>
<name>A0A1M5G6Z4_9BACE</name>
<evidence type="ECO:0000256" key="2">
    <source>
        <dbReference type="ARBA" id="ARBA00007261"/>
    </source>
</evidence>
<keyword evidence="7" id="KW-0482">Metalloprotease</keyword>
<reference evidence="11 12" key="1">
    <citation type="submission" date="2016-11" db="EMBL/GenBank/DDBJ databases">
        <authorList>
            <person name="Jaros S."/>
            <person name="Januszkiewicz K."/>
            <person name="Wedrychowicz H."/>
        </authorList>
    </citation>
    <scope>NUCLEOTIDE SEQUENCE [LARGE SCALE GENOMIC DNA]</scope>
    <source>
        <strain evidence="11 12">DSM 26991</strain>
    </source>
</reference>
<dbReference type="PANTHER" id="PTHR43690:SF17">
    <property type="entry name" value="PROTEIN YHJJ"/>
    <property type="match status" value="1"/>
</dbReference>
<dbReference type="EMBL" id="FQTV01000019">
    <property type="protein sequence ID" value="SHF99503.1"/>
    <property type="molecule type" value="Genomic_DNA"/>
</dbReference>